<sequence>MIRALHAAILAWMIVLAVYVMGFEPSGDAFADPHAAIQVQPMVVMGYVVQPYDPLP</sequence>
<accession>A0A9X0R3J8</accession>
<gene>
    <name evidence="1" type="ORF">H7965_20565</name>
</gene>
<name>A0A9X0R3J8_9PROT</name>
<comment type="caution">
    <text evidence="1">The sequence shown here is derived from an EMBL/GenBank/DDBJ whole genome shotgun (WGS) entry which is preliminary data.</text>
</comment>
<proteinExistence type="predicted"/>
<organism evidence="1 2">
    <name type="scientific">Siccirubricoccus deserti</name>
    <dbReference type="NCBI Taxonomy" id="2013562"/>
    <lineage>
        <taxon>Bacteria</taxon>
        <taxon>Pseudomonadati</taxon>
        <taxon>Pseudomonadota</taxon>
        <taxon>Alphaproteobacteria</taxon>
        <taxon>Acetobacterales</taxon>
        <taxon>Roseomonadaceae</taxon>
        <taxon>Siccirubricoccus</taxon>
    </lineage>
</organism>
<protein>
    <submittedName>
        <fullName evidence="1">Uncharacterized protein</fullName>
    </submittedName>
</protein>
<keyword evidence="2" id="KW-1185">Reference proteome</keyword>
<dbReference type="RefSeq" id="WP_186772461.1">
    <property type="nucleotide sequence ID" value="NZ_JACOMF010000033.1"/>
</dbReference>
<dbReference type="AlphaFoldDB" id="A0A9X0R3J8"/>
<evidence type="ECO:0000313" key="1">
    <source>
        <dbReference type="EMBL" id="MBC4017702.1"/>
    </source>
</evidence>
<evidence type="ECO:0000313" key="2">
    <source>
        <dbReference type="Proteomes" id="UP000600101"/>
    </source>
</evidence>
<dbReference type="Proteomes" id="UP000600101">
    <property type="component" value="Unassembled WGS sequence"/>
</dbReference>
<dbReference type="EMBL" id="JACOMF010000033">
    <property type="protein sequence ID" value="MBC4017702.1"/>
    <property type="molecule type" value="Genomic_DNA"/>
</dbReference>
<reference evidence="1" key="1">
    <citation type="submission" date="2020-08" db="EMBL/GenBank/DDBJ databases">
        <authorList>
            <person name="Hu Y."/>
            <person name="Nguyen S.V."/>
            <person name="Li F."/>
            <person name="Fanning S."/>
        </authorList>
    </citation>
    <scope>NUCLEOTIDE SEQUENCE</scope>
    <source>
        <strain evidence="1">SYSU D8009</strain>
    </source>
</reference>